<gene>
    <name evidence="2" type="ORF">TanjilG_25185</name>
</gene>
<reference evidence="2 3" key="1">
    <citation type="journal article" date="2017" name="Plant Biotechnol. J.">
        <title>A comprehensive draft genome sequence for lupin (Lupinus angustifolius), an emerging health food: insights into plant-microbe interactions and legume evolution.</title>
        <authorList>
            <person name="Hane J.K."/>
            <person name="Ming Y."/>
            <person name="Kamphuis L.G."/>
            <person name="Nelson M.N."/>
            <person name="Garg G."/>
            <person name="Atkins C.A."/>
            <person name="Bayer P.E."/>
            <person name="Bravo A."/>
            <person name="Bringans S."/>
            <person name="Cannon S."/>
            <person name="Edwards D."/>
            <person name="Foley R."/>
            <person name="Gao L.L."/>
            <person name="Harrison M.J."/>
            <person name="Huang W."/>
            <person name="Hurgobin B."/>
            <person name="Li S."/>
            <person name="Liu C.W."/>
            <person name="McGrath A."/>
            <person name="Morahan G."/>
            <person name="Murray J."/>
            <person name="Weller J."/>
            <person name="Jian J."/>
            <person name="Singh K.B."/>
        </authorList>
    </citation>
    <scope>NUCLEOTIDE SEQUENCE [LARGE SCALE GENOMIC DNA]</scope>
    <source>
        <strain evidence="3">cv. Tanjil</strain>
        <tissue evidence="2">Whole plant</tissue>
    </source>
</reference>
<dbReference type="InterPro" id="IPR015655">
    <property type="entry name" value="PP2C"/>
</dbReference>
<feature type="domain" description="PPM-type phosphatase" evidence="1">
    <location>
        <begin position="1"/>
        <end position="118"/>
    </location>
</feature>
<dbReference type="Pfam" id="PF00481">
    <property type="entry name" value="PP2C"/>
    <property type="match status" value="1"/>
</dbReference>
<dbReference type="EMBL" id="CM007376">
    <property type="protein sequence ID" value="OIV95514.1"/>
    <property type="molecule type" value="Genomic_DNA"/>
</dbReference>
<proteinExistence type="predicted"/>
<evidence type="ECO:0000313" key="3">
    <source>
        <dbReference type="Proteomes" id="UP000188354"/>
    </source>
</evidence>
<evidence type="ECO:0000259" key="1">
    <source>
        <dbReference type="PROSITE" id="PS51746"/>
    </source>
</evidence>
<dbReference type="GO" id="GO:0004722">
    <property type="term" value="F:protein serine/threonine phosphatase activity"/>
    <property type="evidence" value="ECO:0007669"/>
    <property type="project" value="InterPro"/>
</dbReference>
<sequence>MEENLHGGSFGVTALIGNGNLVVSNAGDCCAFIGRGGVAEALTFDHRPSREDERGRIETLVSDQEAVDLASPFCIGSNSKQSSLACKKLVESSISRGSVDDIKGWESSISITKLQHYI</sequence>
<evidence type="ECO:0000313" key="2">
    <source>
        <dbReference type="EMBL" id="OIV95514.1"/>
    </source>
</evidence>
<dbReference type="Proteomes" id="UP000188354">
    <property type="component" value="Chromosome LG16"/>
</dbReference>
<name>A0A1J7H538_LUPAN</name>
<dbReference type="PANTHER" id="PTHR47992">
    <property type="entry name" value="PROTEIN PHOSPHATASE"/>
    <property type="match status" value="1"/>
</dbReference>
<protein>
    <recommendedName>
        <fullName evidence="1">PPM-type phosphatase domain-containing protein</fullName>
    </recommendedName>
</protein>
<dbReference type="Gene3D" id="3.60.40.10">
    <property type="entry name" value="PPM-type phosphatase domain"/>
    <property type="match status" value="1"/>
</dbReference>
<dbReference type="PROSITE" id="PS51746">
    <property type="entry name" value="PPM_2"/>
    <property type="match status" value="1"/>
</dbReference>
<dbReference type="Gramene" id="OIV95514">
    <property type="protein sequence ID" value="OIV95514"/>
    <property type="gene ID" value="TanjilG_25185"/>
</dbReference>
<dbReference type="SUPFAM" id="SSF81606">
    <property type="entry name" value="PP2C-like"/>
    <property type="match status" value="1"/>
</dbReference>
<accession>A0A1J7H538</accession>
<dbReference type="InterPro" id="IPR036457">
    <property type="entry name" value="PPM-type-like_dom_sf"/>
</dbReference>
<keyword evidence="3" id="KW-1185">Reference proteome</keyword>
<dbReference type="InterPro" id="IPR001932">
    <property type="entry name" value="PPM-type_phosphatase-like_dom"/>
</dbReference>
<organism evidence="2 3">
    <name type="scientific">Lupinus angustifolius</name>
    <name type="common">Narrow-leaved blue lupine</name>
    <dbReference type="NCBI Taxonomy" id="3871"/>
    <lineage>
        <taxon>Eukaryota</taxon>
        <taxon>Viridiplantae</taxon>
        <taxon>Streptophyta</taxon>
        <taxon>Embryophyta</taxon>
        <taxon>Tracheophyta</taxon>
        <taxon>Spermatophyta</taxon>
        <taxon>Magnoliopsida</taxon>
        <taxon>eudicotyledons</taxon>
        <taxon>Gunneridae</taxon>
        <taxon>Pentapetalae</taxon>
        <taxon>rosids</taxon>
        <taxon>fabids</taxon>
        <taxon>Fabales</taxon>
        <taxon>Fabaceae</taxon>
        <taxon>Papilionoideae</taxon>
        <taxon>50 kb inversion clade</taxon>
        <taxon>genistoids sensu lato</taxon>
        <taxon>core genistoids</taxon>
        <taxon>Genisteae</taxon>
        <taxon>Lupinus</taxon>
    </lineage>
</organism>
<dbReference type="AlphaFoldDB" id="A0A1J7H538"/>
<dbReference type="OMA" id="DIKGWES"/>